<keyword evidence="1" id="KW-1133">Transmembrane helix</keyword>
<dbReference type="STRING" id="6279.A0A5S6PEG7"/>
<keyword evidence="3" id="KW-1185">Reference proteome</keyword>
<reference evidence="3" key="1">
    <citation type="journal article" date="2007" name="Science">
        <title>Draft genome of the filarial nematode parasite Brugia malayi.</title>
        <authorList>
            <person name="Ghedin E."/>
            <person name="Wang S."/>
            <person name="Spiro D."/>
            <person name="Caler E."/>
            <person name="Zhao Q."/>
            <person name="Crabtree J."/>
            <person name="Allen J.E."/>
            <person name="Delcher A.L."/>
            <person name="Guiliano D.B."/>
            <person name="Miranda-Saavedra D."/>
            <person name="Angiuoli S.V."/>
            <person name="Creasy T."/>
            <person name="Amedeo P."/>
            <person name="Haas B."/>
            <person name="El-Sayed N.M."/>
            <person name="Wortman J.R."/>
            <person name="Feldblyum T."/>
            <person name="Tallon L."/>
            <person name="Schatz M."/>
            <person name="Shumway M."/>
            <person name="Koo H."/>
            <person name="Salzberg S.L."/>
            <person name="Schobel S."/>
            <person name="Pertea M."/>
            <person name="Pop M."/>
            <person name="White O."/>
            <person name="Barton G.J."/>
            <person name="Carlow C.K."/>
            <person name="Crawford M.J."/>
            <person name="Daub J."/>
            <person name="Dimmic M.W."/>
            <person name="Estes C.F."/>
            <person name="Foster J.M."/>
            <person name="Ganatra M."/>
            <person name="Gregory W.F."/>
            <person name="Johnson N.M."/>
            <person name="Jin J."/>
            <person name="Komuniecki R."/>
            <person name="Korf I."/>
            <person name="Kumar S."/>
            <person name="Laney S."/>
            <person name="Li B.W."/>
            <person name="Li W."/>
            <person name="Lindblom T.H."/>
            <person name="Lustigman S."/>
            <person name="Ma D."/>
            <person name="Maina C.V."/>
            <person name="Martin D.M."/>
            <person name="McCarter J.P."/>
            <person name="McReynolds L."/>
            <person name="Mitreva M."/>
            <person name="Nutman T.B."/>
            <person name="Parkinson J."/>
            <person name="Peregrin-Alvarez J.M."/>
            <person name="Poole C."/>
            <person name="Ren Q."/>
            <person name="Saunders L."/>
            <person name="Sluder A.E."/>
            <person name="Smith K."/>
            <person name="Stanke M."/>
            <person name="Unnasch T.R."/>
            <person name="Ware J."/>
            <person name="Wei A.D."/>
            <person name="Weil G."/>
            <person name="Williams D.J."/>
            <person name="Zhang Y."/>
            <person name="Williams S.A."/>
            <person name="Fraser-Liggett C."/>
            <person name="Slatko B."/>
            <person name="Blaxter M.L."/>
            <person name="Scott A.L."/>
        </authorList>
    </citation>
    <scope>NUCLEOTIDE SEQUENCE</scope>
    <source>
        <strain evidence="3">FR3</strain>
    </source>
</reference>
<protein>
    <submittedName>
        <fullName evidence="2 4">Uncharacterized protein</fullName>
    </submittedName>
</protein>
<reference evidence="4" key="3">
    <citation type="submission" date="2019-12" db="UniProtKB">
        <authorList>
            <consortium name="WormBaseParasite"/>
        </authorList>
    </citation>
    <scope>IDENTIFICATION</scope>
</reference>
<evidence type="ECO:0000256" key="1">
    <source>
        <dbReference type="SAM" id="Phobius"/>
    </source>
</evidence>
<sequence>MMNNVIDGRSYSFLIALIAINSVISSYSMPRQKSYHQLDLMIKRCFRTICKDWIHECHWFCDLAKGRPLYDRCMECLSWKGRHCYECFDL</sequence>
<reference evidence="2" key="2">
    <citation type="submission" date="2019-04" db="EMBL/GenBank/DDBJ databases">
        <authorList>
            <person name="Howe K."/>
            <person name="Paulini M."/>
            <person name="Williams G."/>
        </authorList>
    </citation>
    <scope>NUCLEOTIDE SEQUENCE [LARGE SCALE GENOMIC DNA]</scope>
    <source>
        <strain evidence="2">FR3</strain>
    </source>
</reference>
<gene>
    <name evidence="2 4" type="primary">Bm17791</name>
    <name evidence="2" type="ORF">BM_BM17791</name>
</gene>
<evidence type="ECO:0000313" key="3">
    <source>
        <dbReference type="Proteomes" id="UP000006672"/>
    </source>
</evidence>
<accession>A0A4E9FRD9</accession>
<evidence type="ECO:0000313" key="4">
    <source>
        <dbReference type="WBParaSite" id="Bm17791.1"/>
    </source>
</evidence>
<keyword evidence="1" id="KW-0812">Transmembrane</keyword>
<dbReference type="WBParaSite" id="Bm17791.1">
    <property type="protein sequence ID" value="Bm17791.1"/>
    <property type="gene ID" value="WBGene00268933"/>
</dbReference>
<dbReference type="OrthoDB" id="5848454at2759"/>
<name>A0A4E9FRD9_BRUMA</name>
<keyword evidence="1" id="KW-0472">Membrane</keyword>
<organism evidence="2">
    <name type="scientific">Brugia malayi</name>
    <name type="common">Filarial nematode worm</name>
    <dbReference type="NCBI Taxonomy" id="6279"/>
    <lineage>
        <taxon>Eukaryota</taxon>
        <taxon>Metazoa</taxon>
        <taxon>Ecdysozoa</taxon>
        <taxon>Nematoda</taxon>
        <taxon>Chromadorea</taxon>
        <taxon>Rhabditida</taxon>
        <taxon>Spirurina</taxon>
        <taxon>Spiruromorpha</taxon>
        <taxon>Filarioidea</taxon>
        <taxon>Onchocercidae</taxon>
        <taxon>Brugia</taxon>
    </lineage>
</organism>
<dbReference type="CTD" id="66058999"/>
<dbReference type="KEGG" id="bmy:BM_BM17791"/>
<feature type="transmembrane region" description="Helical" evidence="1">
    <location>
        <begin position="12"/>
        <end position="29"/>
    </location>
</feature>
<evidence type="ECO:0000313" key="2">
    <source>
        <dbReference type="EMBL" id="VIO99112.1"/>
    </source>
</evidence>
<dbReference type="RefSeq" id="XP_042938205.1">
    <property type="nucleotide sequence ID" value="XM_043082271.1"/>
</dbReference>
<dbReference type="Proteomes" id="UP000006672">
    <property type="component" value="Unassembled WGS sequence"/>
</dbReference>
<dbReference type="EMBL" id="CAAKNF010000195">
    <property type="protein sequence ID" value="VIO99112.1"/>
    <property type="molecule type" value="Genomic_DNA"/>
</dbReference>
<accession>A0A5S6PEG7</accession>
<dbReference type="GeneID" id="66058999"/>
<proteinExistence type="predicted"/>
<dbReference type="AlphaFoldDB" id="A0A4E9FRD9"/>